<dbReference type="Proteomes" id="UP001177003">
    <property type="component" value="Chromosome 7"/>
</dbReference>
<dbReference type="EMBL" id="OX465083">
    <property type="protein sequence ID" value="CAI9293751.1"/>
    <property type="molecule type" value="Genomic_DNA"/>
</dbReference>
<dbReference type="AlphaFoldDB" id="A0AA35ZJF9"/>
<evidence type="ECO:0000313" key="2">
    <source>
        <dbReference type="Proteomes" id="UP001177003"/>
    </source>
</evidence>
<accession>A0AA35ZJF9</accession>
<name>A0AA35ZJF9_LACSI</name>
<organism evidence="1 2">
    <name type="scientific">Lactuca saligna</name>
    <name type="common">Willowleaf lettuce</name>
    <dbReference type="NCBI Taxonomy" id="75948"/>
    <lineage>
        <taxon>Eukaryota</taxon>
        <taxon>Viridiplantae</taxon>
        <taxon>Streptophyta</taxon>
        <taxon>Embryophyta</taxon>
        <taxon>Tracheophyta</taxon>
        <taxon>Spermatophyta</taxon>
        <taxon>Magnoliopsida</taxon>
        <taxon>eudicotyledons</taxon>
        <taxon>Gunneridae</taxon>
        <taxon>Pentapetalae</taxon>
        <taxon>asterids</taxon>
        <taxon>campanulids</taxon>
        <taxon>Asterales</taxon>
        <taxon>Asteraceae</taxon>
        <taxon>Cichorioideae</taxon>
        <taxon>Cichorieae</taxon>
        <taxon>Lactucinae</taxon>
        <taxon>Lactuca</taxon>
    </lineage>
</organism>
<proteinExistence type="predicted"/>
<keyword evidence="2" id="KW-1185">Reference proteome</keyword>
<protein>
    <submittedName>
        <fullName evidence="1">Uncharacterized protein</fullName>
    </submittedName>
</protein>
<gene>
    <name evidence="1" type="ORF">LSALG_LOCUS32761</name>
</gene>
<sequence>MSGDPLNTDVYHKGIFAPNPFVYFHPHKLLVIMLDVRNMDFKEFKTYLQKLINNRCRNMYYCLKNRSLVDRLMELRDEDDYVRFLDAGFDDDDDDDKIDIYIDDYHEPILD</sequence>
<evidence type="ECO:0000313" key="1">
    <source>
        <dbReference type="EMBL" id="CAI9293751.1"/>
    </source>
</evidence>
<reference evidence="1" key="1">
    <citation type="submission" date="2023-04" db="EMBL/GenBank/DDBJ databases">
        <authorList>
            <person name="Vijverberg K."/>
            <person name="Xiong W."/>
            <person name="Schranz E."/>
        </authorList>
    </citation>
    <scope>NUCLEOTIDE SEQUENCE</scope>
</reference>